<organism evidence="16 17">
    <name type="scientific">Caldimicrobium thiodismutans</name>
    <dbReference type="NCBI Taxonomy" id="1653476"/>
    <lineage>
        <taxon>Bacteria</taxon>
        <taxon>Pseudomonadati</taxon>
        <taxon>Thermodesulfobacteriota</taxon>
        <taxon>Thermodesulfobacteria</taxon>
        <taxon>Thermodesulfobacteriales</taxon>
        <taxon>Thermodesulfobacteriaceae</taxon>
        <taxon>Caldimicrobium</taxon>
    </lineage>
</organism>
<evidence type="ECO:0000256" key="2">
    <source>
        <dbReference type="ARBA" id="ARBA00009796"/>
    </source>
</evidence>
<evidence type="ECO:0000256" key="8">
    <source>
        <dbReference type="ARBA" id="ARBA00022862"/>
    </source>
</evidence>
<dbReference type="SUPFAM" id="SSF52833">
    <property type="entry name" value="Thioredoxin-like"/>
    <property type="match status" value="1"/>
</dbReference>
<protein>
    <recommendedName>
        <fullName evidence="5">Alkyl hydroperoxide reductase C</fullName>
        <ecNumber evidence="4">1.11.1.26</ecNumber>
    </recommendedName>
    <alternativeName>
        <fullName evidence="12">Peroxiredoxin</fullName>
    </alternativeName>
</protein>
<dbReference type="Pfam" id="PF10417">
    <property type="entry name" value="1-cysPrx_C"/>
    <property type="match status" value="1"/>
</dbReference>
<dbReference type="GO" id="GO:0005829">
    <property type="term" value="C:cytosol"/>
    <property type="evidence" value="ECO:0007669"/>
    <property type="project" value="TreeGrafter"/>
</dbReference>
<dbReference type="InterPro" id="IPR050217">
    <property type="entry name" value="Peroxiredoxin"/>
</dbReference>
<comment type="catalytic activity">
    <reaction evidence="13">
        <text>a hydroperoxide + NADH + H(+) = an alcohol + NAD(+) + H2O</text>
        <dbReference type="Rhea" id="RHEA:62628"/>
        <dbReference type="ChEBI" id="CHEBI:15377"/>
        <dbReference type="ChEBI" id="CHEBI:15378"/>
        <dbReference type="ChEBI" id="CHEBI:30879"/>
        <dbReference type="ChEBI" id="CHEBI:35924"/>
        <dbReference type="ChEBI" id="CHEBI:57540"/>
        <dbReference type="ChEBI" id="CHEBI:57945"/>
        <dbReference type="EC" id="1.11.1.26"/>
    </reaction>
</comment>
<dbReference type="GO" id="GO:0045454">
    <property type="term" value="P:cell redox homeostasis"/>
    <property type="evidence" value="ECO:0007669"/>
    <property type="project" value="TreeGrafter"/>
</dbReference>
<dbReference type="GO" id="GO:0033554">
    <property type="term" value="P:cellular response to stress"/>
    <property type="evidence" value="ECO:0007669"/>
    <property type="project" value="TreeGrafter"/>
</dbReference>
<comment type="subunit">
    <text evidence="3">Homodimer; disulfide-linked, upon oxidation. 5 homodimers assemble to form a ring-like decamer.</text>
</comment>
<dbReference type="KEGG" id="cthi:THC_0730"/>
<keyword evidence="10" id="KW-1015">Disulfide bond</keyword>
<evidence type="ECO:0000256" key="10">
    <source>
        <dbReference type="ARBA" id="ARBA00023157"/>
    </source>
</evidence>
<keyword evidence="6" id="KW-0963">Cytoplasm</keyword>
<dbReference type="EC" id="1.11.1.26" evidence="4"/>
<dbReference type="CDD" id="cd03015">
    <property type="entry name" value="PRX_Typ2cys"/>
    <property type="match status" value="1"/>
</dbReference>
<gene>
    <name evidence="16" type="ORF">THC_0730</name>
</gene>
<keyword evidence="17" id="KW-1185">Reference proteome</keyword>
<dbReference type="NCBIfam" id="NF040737">
    <property type="entry name" value="peroxi_PrxU"/>
    <property type="match status" value="1"/>
</dbReference>
<dbReference type="PIRSF" id="PIRSF000239">
    <property type="entry name" value="AHPC"/>
    <property type="match status" value="1"/>
</dbReference>
<feature type="active site" description="Cysteine sulfenic acid (-SOH) intermediate; for peroxidase activity" evidence="14">
    <location>
        <position position="49"/>
    </location>
</feature>
<name>A0A0U5AQI7_9BACT</name>
<evidence type="ECO:0000256" key="12">
    <source>
        <dbReference type="ARBA" id="ARBA00032077"/>
    </source>
</evidence>
<dbReference type="InterPro" id="IPR036249">
    <property type="entry name" value="Thioredoxin-like_sf"/>
</dbReference>
<dbReference type="AlphaFoldDB" id="A0A0U5AQI7"/>
<evidence type="ECO:0000256" key="6">
    <source>
        <dbReference type="ARBA" id="ARBA00022490"/>
    </source>
</evidence>
<evidence type="ECO:0000256" key="5">
    <source>
        <dbReference type="ARBA" id="ARBA00017462"/>
    </source>
</evidence>
<dbReference type="Proteomes" id="UP000068196">
    <property type="component" value="Chromosome"/>
</dbReference>
<dbReference type="PROSITE" id="PS51352">
    <property type="entry name" value="THIOREDOXIN_2"/>
    <property type="match status" value="1"/>
</dbReference>
<dbReference type="EMBL" id="AP014945">
    <property type="protein sequence ID" value="BAU23121.1"/>
    <property type="molecule type" value="Genomic_DNA"/>
</dbReference>
<dbReference type="GO" id="GO:0042744">
    <property type="term" value="P:hydrogen peroxide catabolic process"/>
    <property type="evidence" value="ECO:0007669"/>
    <property type="project" value="TreeGrafter"/>
</dbReference>
<evidence type="ECO:0000313" key="16">
    <source>
        <dbReference type="EMBL" id="BAU23121.1"/>
    </source>
</evidence>
<evidence type="ECO:0000256" key="3">
    <source>
        <dbReference type="ARBA" id="ARBA00011654"/>
    </source>
</evidence>
<evidence type="ECO:0000259" key="15">
    <source>
        <dbReference type="PROSITE" id="PS51352"/>
    </source>
</evidence>
<evidence type="ECO:0000256" key="1">
    <source>
        <dbReference type="ARBA" id="ARBA00004496"/>
    </source>
</evidence>
<dbReference type="RefSeq" id="WP_068513468.1">
    <property type="nucleotide sequence ID" value="NZ_AP014945.1"/>
</dbReference>
<dbReference type="PANTHER" id="PTHR10681:SF121">
    <property type="entry name" value="ALKYL HYDROPEROXIDE REDUCTASE C"/>
    <property type="match status" value="1"/>
</dbReference>
<dbReference type="Gene3D" id="3.40.30.10">
    <property type="entry name" value="Glutaredoxin"/>
    <property type="match status" value="1"/>
</dbReference>
<keyword evidence="8" id="KW-0049">Antioxidant</keyword>
<dbReference type="InterPro" id="IPR000866">
    <property type="entry name" value="AhpC/TSA"/>
</dbReference>
<dbReference type="GO" id="GO:0008379">
    <property type="term" value="F:thioredoxin peroxidase activity"/>
    <property type="evidence" value="ECO:0007669"/>
    <property type="project" value="TreeGrafter"/>
</dbReference>
<dbReference type="InterPro" id="IPR019479">
    <property type="entry name" value="Peroxiredoxin_C"/>
</dbReference>
<dbReference type="PATRIC" id="fig|1653476.3.peg.753"/>
<evidence type="ECO:0000256" key="9">
    <source>
        <dbReference type="ARBA" id="ARBA00023002"/>
    </source>
</evidence>
<dbReference type="GO" id="GO:0006979">
    <property type="term" value="P:response to oxidative stress"/>
    <property type="evidence" value="ECO:0007669"/>
    <property type="project" value="TreeGrafter"/>
</dbReference>
<evidence type="ECO:0000256" key="7">
    <source>
        <dbReference type="ARBA" id="ARBA00022559"/>
    </source>
</evidence>
<dbReference type="Pfam" id="PF00578">
    <property type="entry name" value="AhpC-TSA"/>
    <property type="match status" value="1"/>
</dbReference>
<sequence>MCTKVGGLAPDFEAGAYFPNGEIKKIKLSDYRGKWVVLLFYPADFTFVCPTELVDVAEKYEELKNLNVEVIGISIDTVFVHKVWQEVELSKMISGGVPYPLASDLGGKIGQLYGVYDEALGLDLRGTFIIDPDGVLQSVEINNAPVGRNADELVRKIKAFQHVRATGGKEVCPAKWEPGKTTLKPGIELAGKVYEVYKK</sequence>
<keyword evidence="7" id="KW-0575">Peroxidase</keyword>
<evidence type="ECO:0000256" key="4">
    <source>
        <dbReference type="ARBA" id="ARBA00013021"/>
    </source>
</evidence>
<reference evidence="17" key="2">
    <citation type="journal article" date="2016" name="Int. J. Syst. Evol. Microbiol.">
        <title>Caldimicrobium thiodismutans sp. nov., a sulfur-disproportionating bacterium isolated from a hot spring.</title>
        <authorList>
            <person name="Kojima H."/>
            <person name="Umezawa K."/>
            <person name="Fukui M."/>
        </authorList>
    </citation>
    <scope>NUCLEOTIDE SEQUENCE [LARGE SCALE GENOMIC DNA]</scope>
    <source>
        <strain evidence="17">TF1</strain>
    </source>
</reference>
<evidence type="ECO:0000256" key="14">
    <source>
        <dbReference type="PIRSR" id="PIRSR000239-1"/>
    </source>
</evidence>
<dbReference type="STRING" id="1653476.THC_0730"/>
<dbReference type="PANTHER" id="PTHR10681">
    <property type="entry name" value="THIOREDOXIN PEROXIDASE"/>
    <property type="match status" value="1"/>
</dbReference>
<reference evidence="16 17" key="1">
    <citation type="journal article" date="2016" name="Int. J. Syst. Evol. Microbiol.">
        <title>Caldimicrobium thiodismutans sp. nov., a sulfur-disproportionating bacterium isolated from a hot spring, and emended description of the genus Caldimicrobium.</title>
        <authorList>
            <person name="Kojima H."/>
            <person name="Umezawa K."/>
            <person name="Fukui M."/>
        </authorList>
    </citation>
    <scope>NUCLEOTIDE SEQUENCE [LARGE SCALE GENOMIC DNA]</scope>
    <source>
        <strain evidence="16 17">TF1</strain>
    </source>
</reference>
<proteinExistence type="inferred from homology"/>
<dbReference type="InterPro" id="IPR024706">
    <property type="entry name" value="Peroxiredoxin_AhpC-typ"/>
</dbReference>
<dbReference type="GO" id="GO:0102039">
    <property type="term" value="F:NADH-dependent peroxiredoxin activity"/>
    <property type="evidence" value="ECO:0007669"/>
    <property type="project" value="UniProtKB-EC"/>
</dbReference>
<comment type="subcellular location">
    <subcellularLocation>
        <location evidence="1">Cytoplasm</location>
    </subcellularLocation>
</comment>
<comment type="similarity">
    <text evidence="2">Belongs to the peroxiredoxin family. AhpC/Prx1 subfamily.</text>
</comment>
<dbReference type="FunFam" id="3.40.30.10:FF:000002">
    <property type="entry name" value="Alkyl hydroperoxide reductase C"/>
    <property type="match status" value="1"/>
</dbReference>
<accession>A0A0U5AQI7</accession>
<evidence type="ECO:0000256" key="13">
    <source>
        <dbReference type="ARBA" id="ARBA00047572"/>
    </source>
</evidence>
<feature type="domain" description="Thioredoxin" evidence="15">
    <location>
        <begin position="3"/>
        <end position="162"/>
    </location>
</feature>
<keyword evidence="11" id="KW-0676">Redox-active center</keyword>
<keyword evidence="9" id="KW-0560">Oxidoreductase</keyword>
<dbReference type="InterPro" id="IPR013766">
    <property type="entry name" value="Thioredoxin_domain"/>
</dbReference>
<evidence type="ECO:0000256" key="11">
    <source>
        <dbReference type="ARBA" id="ARBA00023284"/>
    </source>
</evidence>
<evidence type="ECO:0000313" key="17">
    <source>
        <dbReference type="Proteomes" id="UP000068196"/>
    </source>
</evidence>
<dbReference type="OrthoDB" id="9812811at2"/>